<accession>A0A8S5V4Q7</accession>
<organism evidence="1">
    <name type="scientific">Siphoviridae sp. ctSMg55</name>
    <dbReference type="NCBI Taxonomy" id="2825509"/>
    <lineage>
        <taxon>Viruses</taxon>
        <taxon>Duplodnaviria</taxon>
        <taxon>Heunggongvirae</taxon>
        <taxon>Uroviricota</taxon>
        <taxon>Caudoviricetes</taxon>
    </lineage>
</organism>
<name>A0A8S5V4Q7_9CAUD</name>
<sequence length="122" mass="13814">MSSLKDIHARCGAKAVIDAVRSDYPKFDKQLLCKCEAPEKYAIQLIPEAQALVNSLGKPRKKSDKRKKTHRYCFRLTETGAEMLEKLCEAMNVATVQSFCEMLIRREAILHGISAARKDTEK</sequence>
<dbReference type="EMBL" id="BK016197">
    <property type="protein sequence ID" value="DAG01736.1"/>
    <property type="molecule type" value="Genomic_DNA"/>
</dbReference>
<reference evidence="1" key="1">
    <citation type="journal article" date="2021" name="Proc. Natl. Acad. Sci. U.S.A.">
        <title>A Catalog of Tens of Thousands of Viruses from Human Metagenomes Reveals Hidden Associations with Chronic Diseases.</title>
        <authorList>
            <person name="Tisza M.J."/>
            <person name="Buck C.B."/>
        </authorList>
    </citation>
    <scope>NUCLEOTIDE SEQUENCE</scope>
    <source>
        <strain evidence="1">CtSMg55</strain>
    </source>
</reference>
<evidence type="ECO:0000313" key="1">
    <source>
        <dbReference type="EMBL" id="DAG01736.1"/>
    </source>
</evidence>
<protein>
    <submittedName>
        <fullName evidence="1">NikA, BACTERIAL CONJUGATION, RELAXASE, DNA</fullName>
    </submittedName>
</protein>
<proteinExistence type="predicted"/>